<evidence type="ECO:0000256" key="1">
    <source>
        <dbReference type="SAM" id="MobiDB-lite"/>
    </source>
</evidence>
<name>A0AAI8VYC7_9PEZI</name>
<feature type="compositionally biased region" description="Acidic residues" evidence="1">
    <location>
        <begin position="226"/>
        <end position="235"/>
    </location>
</feature>
<feature type="compositionally biased region" description="Polar residues" evidence="1">
    <location>
        <begin position="1"/>
        <end position="10"/>
    </location>
</feature>
<feature type="region of interest" description="Disordered" evidence="1">
    <location>
        <begin position="196"/>
        <end position="235"/>
    </location>
</feature>
<keyword evidence="3" id="KW-1185">Reference proteome</keyword>
<accession>A0AAI8VYC7</accession>
<comment type="caution">
    <text evidence="2">The sequence shown here is derived from an EMBL/GenBank/DDBJ whole genome shotgun (WGS) entry which is preliminary data.</text>
</comment>
<sequence>MQPIKSQNGHKASMASEASSDRSSENGGTNGASRPQTHASNRTSIAAAWTLQRWRINRDRFQSIDEVLQSADDMDPADLRSYLNELFETIFGSRETGDIQLNGNVSGSNDSGTTLSPTTPSVTGGPDSEDRRFSSLKASAKRRRSSSSSSSSSTDRRERLFQLTSVLGVPDAFGGEDVDGLRADQCRWDLLARPQNKPDVPTVAVTDPEGKTKYPHDHTYYPDADGGAEDSDVWD</sequence>
<dbReference type="Proteomes" id="UP001295740">
    <property type="component" value="Unassembled WGS sequence"/>
</dbReference>
<organism evidence="2 3">
    <name type="scientific">Anthostomella pinea</name>
    <dbReference type="NCBI Taxonomy" id="933095"/>
    <lineage>
        <taxon>Eukaryota</taxon>
        <taxon>Fungi</taxon>
        <taxon>Dikarya</taxon>
        <taxon>Ascomycota</taxon>
        <taxon>Pezizomycotina</taxon>
        <taxon>Sordariomycetes</taxon>
        <taxon>Xylariomycetidae</taxon>
        <taxon>Xylariales</taxon>
        <taxon>Xylariaceae</taxon>
        <taxon>Anthostomella</taxon>
    </lineage>
</organism>
<reference evidence="2" key="1">
    <citation type="submission" date="2023-10" db="EMBL/GenBank/DDBJ databases">
        <authorList>
            <person name="Hackl T."/>
        </authorList>
    </citation>
    <scope>NUCLEOTIDE SEQUENCE</scope>
</reference>
<feature type="compositionally biased region" description="Polar residues" evidence="1">
    <location>
        <begin position="99"/>
        <end position="122"/>
    </location>
</feature>
<protein>
    <submittedName>
        <fullName evidence="2">Uu.00g014620.m01.CDS01</fullName>
    </submittedName>
</protein>
<evidence type="ECO:0000313" key="2">
    <source>
        <dbReference type="EMBL" id="CAJ2513343.1"/>
    </source>
</evidence>
<feature type="region of interest" description="Disordered" evidence="1">
    <location>
        <begin position="97"/>
        <end position="157"/>
    </location>
</feature>
<dbReference type="AlphaFoldDB" id="A0AAI8VYC7"/>
<gene>
    <name evidence="2" type="ORF">KHLLAP_LOCUS13811</name>
</gene>
<feature type="region of interest" description="Disordered" evidence="1">
    <location>
        <begin position="1"/>
        <end position="44"/>
    </location>
</feature>
<feature type="compositionally biased region" description="Basic and acidic residues" evidence="1">
    <location>
        <begin position="208"/>
        <end position="220"/>
    </location>
</feature>
<proteinExistence type="predicted"/>
<evidence type="ECO:0000313" key="3">
    <source>
        <dbReference type="Proteomes" id="UP001295740"/>
    </source>
</evidence>
<dbReference type="EMBL" id="CAUWAG010000020">
    <property type="protein sequence ID" value="CAJ2513343.1"/>
    <property type="molecule type" value="Genomic_DNA"/>
</dbReference>
<feature type="compositionally biased region" description="Polar residues" evidence="1">
    <location>
        <begin position="25"/>
        <end position="44"/>
    </location>
</feature>